<reference evidence="2 3" key="1">
    <citation type="submission" date="2023-12" db="EMBL/GenBank/DDBJ databases">
        <title>Genome sequencing and assembly of bacterial species from a model synthetic community.</title>
        <authorList>
            <person name="Hogle S.L."/>
        </authorList>
    </citation>
    <scope>NUCLEOTIDE SEQUENCE [LARGE SCALE GENOMIC DNA]</scope>
    <source>
        <strain evidence="2 3">HAMBI_2792</strain>
    </source>
</reference>
<dbReference type="Proteomes" id="UP001324384">
    <property type="component" value="Chromosome"/>
</dbReference>
<evidence type="ECO:0000313" key="2">
    <source>
        <dbReference type="EMBL" id="WQE04461.1"/>
    </source>
</evidence>
<dbReference type="RefSeq" id="WP_114800753.1">
    <property type="nucleotide sequence ID" value="NZ_CP139961.1"/>
</dbReference>
<evidence type="ECO:0008006" key="4">
    <source>
        <dbReference type="Google" id="ProtNLM"/>
    </source>
</evidence>
<dbReference type="InterPro" id="IPR011250">
    <property type="entry name" value="OMP/PagP_B-barrel"/>
</dbReference>
<protein>
    <recommendedName>
        <fullName evidence="4">Outer membrane protein G1b</fullName>
    </recommendedName>
</protein>
<feature type="chain" id="PRO_5045820229" description="Outer membrane protein G1b" evidence="1">
    <location>
        <begin position="22"/>
        <end position="254"/>
    </location>
</feature>
<keyword evidence="1" id="KW-0732">Signal</keyword>
<evidence type="ECO:0000256" key="1">
    <source>
        <dbReference type="SAM" id="SignalP"/>
    </source>
</evidence>
<gene>
    <name evidence="2" type="ORF">U0021_02360</name>
</gene>
<keyword evidence="3" id="KW-1185">Reference proteome</keyword>
<name>A0ABZ0WZ04_9GAMM</name>
<dbReference type="SUPFAM" id="SSF56925">
    <property type="entry name" value="OMPA-like"/>
    <property type="match status" value="1"/>
</dbReference>
<organism evidence="2 3">
    <name type="scientific">Moraxella canis</name>
    <dbReference type="NCBI Taxonomy" id="90239"/>
    <lineage>
        <taxon>Bacteria</taxon>
        <taxon>Pseudomonadati</taxon>
        <taxon>Pseudomonadota</taxon>
        <taxon>Gammaproteobacteria</taxon>
        <taxon>Moraxellales</taxon>
        <taxon>Moraxellaceae</taxon>
        <taxon>Moraxella</taxon>
    </lineage>
</organism>
<accession>A0ABZ0WZ04</accession>
<proteinExistence type="predicted"/>
<feature type="signal peptide" evidence="1">
    <location>
        <begin position="1"/>
        <end position="21"/>
    </location>
</feature>
<dbReference type="EMBL" id="CP139961">
    <property type="protein sequence ID" value="WQE04461.1"/>
    <property type="molecule type" value="Genomic_DNA"/>
</dbReference>
<sequence length="254" mass="27074">MKAVKLSVVSAAVLLSTSAMANVVTNTGATVVDGTRTIFSTLVRPAAVSAEVGTLGYGANIGWAVNDRVELQAGWAGGDIAEAINDNFDANGVNYQVETDFSNPYLGVQMRPAANWFTVGAGVIVPDNDIDVRANPAGSENGGYYRIGGKNVSIERLGTLEGKLEHRNKLAPYLTVGFRPNLHSNWGVFGEVGAAYLGKVDATINAVNGKDDPADPTWTDARREAYAAQAERDIEAKDYANWFPIAKVGVTYRF</sequence>
<evidence type="ECO:0000313" key="3">
    <source>
        <dbReference type="Proteomes" id="UP001324384"/>
    </source>
</evidence>
<dbReference type="Gene3D" id="2.40.160.170">
    <property type="match status" value="1"/>
</dbReference>